<keyword evidence="1" id="KW-0732">Signal</keyword>
<reference evidence="2 3" key="1">
    <citation type="submission" date="2020-08" db="EMBL/GenBank/DDBJ databases">
        <title>Draft genome sequence of Parasphingopyxis sp. GrpM-11.</title>
        <authorList>
            <person name="Oh J."/>
            <person name="Roh D.-H."/>
        </authorList>
    </citation>
    <scope>NUCLEOTIDE SEQUENCE [LARGE SCALE GENOMIC DNA]</scope>
    <source>
        <strain evidence="2 3">GrpM-11</strain>
    </source>
</reference>
<dbReference type="AlphaFoldDB" id="A0A842HWF6"/>
<dbReference type="EMBL" id="JACJVJ010000001">
    <property type="protein sequence ID" value="MBC2777446.1"/>
    <property type="molecule type" value="Genomic_DNA"/>
</dbReference>
<dbReference type="Gene3D" id="3.40.720.10">
    <property type="entry name" value="Alkaline Phosphatase, subunit A"/>
    <property type="match status" value="1"/>
</dbReference>
<comment type="caution">
    <text evidence="2">The sequence shown here is derived from an EMBL/GenBank/DDBJ whole genome shotgun (WGS) entry which is preliminary data.</text>
</comment>
<dbReference type="PANTHER" id="PTHR10151:SF120">
    <property type="entry name" value="BIS(5'-ADENOSYL)-TRIPHOSPHATASE"/>
    <property type="match status" value="1"/>
</dbReference>
<dbReference type="PANTHER" id="PTHR10151">
    <property type="entry name" value="ECTONUCLEOTIDE PYROPHOSPHATASE/PHOSPHODIESTERASE"/>
    <property type="match status" value="1"/>
</dbReference>
<proteinExistence type="predicted"/>
<dbReference type="SUPFAM" id="SSF53649">
    <property type="entry name" value="Alkaline phosphatase-like"/>
    <property type="match status" value="1"/>
</dbReference>
<dbReference type="GO" id="GO:0016787">
    <property type="term" value="F:hydrolase activity"/>
    <property type="evidence" value="ECO:0007669"/>
    <property type="project" value="UniProtKB-ARBA"/>
</dbReference>
<dbReference type="Proteomes" id="UP000564378">
    <property type="component" value="Unassembled WGS sequence"/>
</dbReference>
<dbReference type="RefSeq" id="WP_185800654.1">
    <property type="nucleotide sequence ID" value="NZ_JACJVJ010000001.1"/>
</dbReference>
<dbReference type="CDD" id="cd16018">
    <property type="entry name" value="Enpp"/>
    <property type="match status" value="1"/>
</dbReference>
<name>A0A842HWF6_9SPHN</name>
<protein>
    <submittedName>
        <fullName evidence="2">Alkaline phosphatase family protein</fullName>
    </submittedName>
</protein>
<evidence type="ECO:0000256" key="1">
    <source>
        <dbReference type="SAM" id="SignalP"/>
    </source>
</evidence>
<keyword evidence="3" id="KW-1185">Reference proteome</keyword>
<feature type="chain" id="PRO_5032460453" evidence="1">
    <location>
        <begin position="20"/>
        <end position="401"/>
    </location>
</feature>
<accession>A0A842HWF6</accession>
<dbReference type="InterPro" id="IPR002591">
    <property type="entry name" value="Phosphodiest/P_Trfase"/>
</dbReference>
<sequence length="401" mass="43334">MIRLLLALLGFALAAPLSAQPAPGAPTTILISIDGFRPDYLDRGITPRLSALRDGGVFAPMRPSFPTKTFPNHYTIVTGLRPDGHGITGNAMIDPARPGEMFSLGNPAQSLDPFWWDEAEPVWVTAENAGIRTATMFWPGSEAAIRGVRPQDWMRYDQHVSNVQRVNAVLDWLRRPETLRPRFVTLYFDTVDTAGHMNGTAGPEIDAAITEIDARIGELVDGLAAIGRAANILIVSDHGMRQVDAARVIQLDELIDPAFYTLVESGPYAAIEPVTGTDNLVPEALLRPHDHMACARREDLPPALEFGSNPRVAAIICIAEAGWIIISGEPRWPVAGGAHGWDNRDPQMRALFLASGPAFAGATPPETIDNIDIYTVLTRLIGIEPLANDGNPTVADALLGN</sequence>
<dbReference type="Pfam" id="PF01663">
    <property type="entry name" value="Phosphodiest"/>
    <property type="match status" value="1"/>
</dbReference>
<dbReference type="InterPro" id="IPR017850">
    <property type="entry name" value="Alkaline_phosphatase_core_sf"/>
</dbReference>
<feature type="signal peptide" evidence="1">
    <location>
        <begin position="1"/>
        <end position="19"/>
    </location>
</feature>
<organism evidence="2 3">
    <name type="scientific">Parasphingopyxis marina</name>
    <dbReference type="NCBI Taxonomy" id="2761622"/>
    <lineage>
        <taxon>Bacteria</taxon>
        <taxon>Pseudomonadati</taxon>
        <taxon>Pseudomonadota</taxon>
        <taxon>Alphaproteobacteria</taxon>
        <taxon>Sphingomonadales</taxon>
        <taxon>Sphingomonadaceae</taxon>
        <taxon>Parasphingopyxis</taxon>
    </lineage>
</organism>
<dbReference type="Gene3D" id="3.30.1360.180">
    <property type="match status" value="1"/>
</dbReference>
<evidence type="ECO:0000313" key="3">
    <source>
        <dbReference type="Proteomes" id="UP000564378"/>
    </source>
</evidence>
<gene>
    <name evidence="2" type="ORF">H6P80_07405</name>
</gene>
<evidence type="ECO:0000313" key="2">
    <source>
        <dbReference type="EMBL" id="MBC2777446.1"/>
    </source>
</evidence>